<comment type="caution">
    <text evidence="1">The sequence shown here is derived from an EMBL/GenBank/DDBJ whole genome shotgun (WGS) entry which is preliminary data.</text>
</comment>
<proteinExistence type="predicted"/>
<keyword evidence="2" id="KW-1185">Reference proteome</keyword>
<protein>
    <submittedName>
        <fullName evidence="1">Uncharacterized protein</fullName>
    </submittedName>
</protein>
<gene>
    <name evidence="1" type="ORF">FHW36_11823</name>
</gene>
<name>A0A561P0S3_9BACT</name>
<dbReference type="RefSeq" id="WP_145675267.1">
    <property type="nucleotide sequence ID" value="NZ_VIWO01000018.1"/>
</dbReference>
<accession>A0A561P0S3</accession>
<evidence type="ECO:0000313" key="1">
    <source>
        <dbReference type="EMBL" id="TWF31729.1"/>
    </source>
</evidence>
<sequence length="83" mass="9066">MNNENSKSYLIVSASKNYGAGVQFFCFGQSTGGFSCIKVEKGRGITEVAELKEIQSLGSLQQKSRQELMELLNDTLCPTAIID</sequence>
<evidence type="ECO:0000313" key="2">
    <source>
        <dbReference type="Proteomes" id="UP000320811"/>
    </source>
</evidence>
<dbReference type="EMBL" id="VIWO01000018">
    <property type="protein sequence ID" value="TWF31729.1"/>
    <property type="molecule type" value="Genomic_DNA"/>
</dbReference>
<dbReference type="Proteomes" id="UP000320811">
    <property type="component" value="Unassembled WGS sequence"/>
</dbReference>
<dbReference type="AlphaFoldDB" id="A0A561P0S3"/>
<organism evidence="1 2">
    <name type="scientific">Chitinophaga polysaccharea</name>
    <dbReference type="NCBI Taxonomy" id="1293035"/>
    <lineage>
        <taxon>Bacteria</taxon>
        <taxon>Pseudomonadati</taxon>
        <taxon>Bacteroidota</taxon>
        <taxon>Chitinophagia</taxon>
        <taxon>Chitinophagales</taxon>
        <taxon>Chitinophagaceae</taxon>
        <taxon>Chitinophaga</taxon>
    </lineage>
</organism>
<reference evidence="1 2" key="1">
    <citation type="submission" date="2019-06" db="EMBL/GenBank/DDBJ databases">
        <title>Sorghum-associated microbial communities from plants grown in Nebraska, USA.</title>
        <authorList>
            <person name="Schachtman D."/>
        </authorList>
    </citation>
    <scope>NUCLEOTIDE SEQUENCE [LARGE SCALE GENOMIC DNA]</scope>
    <source>
        <strain evidence="1 2">1209</strain>
    </source>
</reference>